<dbReference type="InterPro" id="IPR051058">
    <property type="entry name" value="GDSL_Est/Lipase"/>
</dbReference>
<dbReference type="Proteomes" id="UP000297753">
    <property type="component" value="Unassembled WGS sequence"/>
</dbReference>
<evidence type="ECO:0000256" key="1">
    <source>
        <dbReference type="ARBA" id="ARBA00022801"/>
    </source>
</evidence>
<dbReference type="OrthoDB" id="5292073at2"/>
<evidence type="ECO:0000313" key="3">
    <source>
        <dbReference type="Proteomes" id="UP000297753"/>
    </source>
</evidence>
<keyword evidence="3" id="KW-1185">Reference proteome</keyword>
<keyword evidence="1" id="KW-0378">Hydrolase</keyword>
<dbReference type="Pfam" id="PF00657">
    <property type="entry name" value="Lipase_GDSL"/>
    <property type="match status" value="1"/>
</dbReference>
<dbReference type="InterPro" id="IPR036514">
    <property type="entry name" value="SGNH_hydro_sf"/>
</dbReference>
<protein>
    <recommendedName>
        <fullName evidence="4">SGNH/GDSL hydrolase family protein</fullName>
    </recommendedName>
</protein>
<dbReference type="RefSeq" id="WP_134837347.1">
    <property type="nucleotide sequence ID" value="NZ_SATR01000063.1"/>
</dbReference>
<dbReference type="GO" id="GO:0016788">
    <property type="term" value="F:hydrolase activity, acting on ester bonds"/>
    <property type="evidence" value="ECO:0007669"/>
    <property type="project" value="InterPro"/>
</dbReference>
<sequence length="320" mass="36208">MKKVDNLIIFGDSLSDIGNKRSTAEGVFARIFGMMRTNEVGRFSDSKNWTDFIWEWSGGTSMFQKDASTTRDITKLHLSLNDKNRDKETFSYANYAEGGAMGASDRSKIGLGTFKEQKERFLKDAKKQNIKDQTNVFLIWFGLNDLVTNGRNENKMVPVADEICDLCDQLLKEYPNSYFLIANIPNPQTAVRYVGKTEEKEVIAFNDGALQFSVALAERINQRPHAHLVDIRTPTDDIDENIEKYGLVKGAQPKGEKVRYDGEQANKHYSTTSDKAHPSEAIYQLMANVWAKEIVLFLLSHELELGNLAQSGESEFIVRN</sequence>
<dbReference type="Gene3D" id="3.40.50.1110">
    <property type="entry name" value="SGNH hydrolase"/>
    <property type="match status" value="1"/>
</dbReference>
<reference evidence="2 3" key="1">
    <citation type="submission" date="2019-01" db="EMBL/GenBank/DDBJ databases">
        <title>Vibrio BEI176 sp. nov, a marine bacterium isolated from China: eastern marignal seas.</title>
        <authorList>
            <person name="Li B."/>
        </authorList>
    </citation>
    <scope>NUCLEOTIDE SEQUENCE [LARGE SCALE GENOMIC DNA]</scope>
    <source>
        <strain evidence="2 3">BEI176</strain>
    </source>
</reference>
<name>A0A4Y8WA06_9VIBR</name>
<dbReference type="PANTHER" id="PTHR45648">
    <property type="entry name" value="GDSL LIPASE/ACYLHYDROLASE FAMILY PROTEIN (AFU_ORTHOLOGUE AFUA_4G14700)"/>
    <property type="match status" value="1"/>
</dbReference>
<dbReference type="AlphaFoldDB" id="A0A4Y8WA06"/>
<evidence type="ECO:0008006" key="4">
    <source>
        <dbReference type="Google" id="ProtNLM"/>
    </source>
</evidence>
<comment type="caution">
    <text evidence="2">The sequence shown here is derived from an EMBL/GenBank/DDBJ whole genome shotgun (WGS) entry which is preliminary data.</text>
</comment>
<gene>
    <name evidence="2" type="ORF">ELS82_21920</name>
</gene>
<accession>A0A4Y8WA06</accession>
<dbReference type="SUPFAM" id="SSF52266">
    <property type="entry name" value="SGNH hydrolase"/>
    <property type="match status" value="1"/>
</dbReference>
<evidence type="ECO:0000313" key="2">
    <source>
        <dbReference type="EMBL" id="TFH89486.1"/>
    </source>
</evidence>
<organism evidence="2 3">
    <name type="scientific">Vibrio ouci</name>
    <dbReference type="NCBI Taxonomy" id="2499078"/>
    <lineage>
        <taxon>Bacteria</taxon>
        <taxon>Pseudomonadati</taxon>
        <taxon>Pseudomonadota</taxon>
        <taxon>Gammaproteobacteria</taxon>
        <taxon>Vibrionales</taxon>
        <taxon>Vibrionaceae</taxon>
        <taxon>Vibrio</taxon>
    </lineage>
</organism>
<proteinExistence type="predicted"/>
<dbReference type="InterPro" id="IPR001087">
    <property type="entry name" value="GDSL"/>
</dbReference>
<dbReference type="PANTHER" id="PTHR45648:SF22">
    <property type="entry name" value="GDSL LIPASE_ACYLHYDROLASE FAMILY PROTEIN (AFU_ORTHOLOGUE AFUA_4G14700)"/>
    <property type="match status" value="1"/>
</dbReference>
<dbReference type="EMBL" id="SATR01000063">
    <property type="protein sequence ID" value="TFH89486.1"/>
    <property type="molecule type" value="Genomic_DNA"/>
</dbReference>